<protein>
    <submittedName>
        <fullName evidence="1">Uncharacterized protein</fullName>
    </submittedName>
</protein>
<gene>
    <name evidence="1" type="ORF">BC793_1615</name>
</gene>
<reference evidence="1 2" key="1">
    <citation type="submission" date="2018-05" db="EMBL/GenBank/DDBJ databases">
        <title>Genomic Encyclopedia of Archaeal and Bacterial Type Strains, Phase II (KMG-II): from individual species to whole genera.</title>
        <authorList>
            <person name="Goeker M."/>
        </authorList>
    </citation>
    <scope>NUCLEOTIDE SEQUENCE [LARGE SCALE GENOMIC DNA]</scope>
    <source>
        <strain evidence="1 2">DSM 45184</strain>
    </source>
</reference>
<proteinExistence type="predicted"/>
<dbReference type="EMBL" id="QGGR01000061">
    <property type="protein sequence ID" value="PWK26631.1"/>
    <property type="molecule type" value="Genomic_DNA"/>
</dbReference>
<comment type="caution">
    <text evidence="1">The sequence shown here is derived from an EMBL/GenBank/DDBJ whole genome shotgun (WGS) entry which is preliminary data.</text>
</comment>
<evidence type="ECO:0000313" key="2">
    <source>
        <dbReference type="Proteomes" id="UP000245697"/>
    </source>
</evidence>
<dbReference type="AlphaFoldDB" id="A0A316EBD2"/>
<sequence length="104" mass="9475">MAALAAPAGRLAVRFAGDGVAAGSVSAAGSLGRAGSVDGAGSLGRAVSVGDAGSLGRAVSVGGVGSAAVGSGLRAGCDGTVGVSTGAALRGLRRGRTPSVPVEE</sequence>
<dbReference type="Proteomes" id="UP000245697">
    <property type="component" value="Unassembled WGS sequence"/>
</dbReference>
<organism evidence="1 2">
    <name type="scientific">Actinoplanes xinjiangensis</name>
    <dbReference type="NCBI Taxonomy" id="512350"/>
    <lineage>
        <taxon>Bacteria</taxon>
        <taxon>Bacillati</taxon>
        <taxon>Actinomycetota</taxon>
        <taxon>Actinomycetes</taxon>
        <taxon>Micromonosporales</taxon>
        <taxon>Micromonosporaceae</taxon>
        <taxon>Actinoplanes</taxon>
    </lineage>
</organism>
<accession>A0A316EBD2</accession>
<name>A0A316EBD2_9ACTN</name>
<evidence type="ECO:0000313" key="1">
    <source>
        <dbReference type="EMBL" id="PWK26631.1"/>
    </source>
</evidence>
<keyword evidence="2" id="KW-1185">Reference proteome</keyword>